<dbReference type="GO" id="GO:0005737">
    <property type="term" value="C:cytoplasm"/>
    <property type="evidence" value="ECO:0007669"/>
    <property type="project" value="UniProtKB-SubCell"/>
</dbReference>
<keyword evidence="4 5" id="KW-0961">Cell wall biogenesis/degradation</keyword>
<reference evidence="7" key="1">
    <citation type="submission" date="2017-04" db="EMBL/GenBank/DDBJ databases">
        <title>Complete Genome Sequences of Twelve Strains of a Stable Defined Moderately Diverse Mouse Microbiota 2 (sDMDMm2).</title>
        <authorList>
            <person name="Uchimura Y."/>
            <person name="Wyss M."/>
            <person name="Brugiroux S."/>
            <person name="Limenitakis J.P."/>
            <person name="Stecher B."/>
            <person name="McCoy K.D."/>
            <person name="Macpherson A.J."/>
        </authorList>
    </citation>
    <scope>NUCLEOTIDE SEQUENCE</scope>
    <source>
        <strain evidence="7">YL58</strain>
    </source>
</reference>
<comment type="subcellular location">
    <subcellularLocation>
        <location evidence="5">Cytoplasm</location>
    </subcellularLocation>
</comment>
<evidence type="ECO:0000256" key="4">
    <source>
        <dbReference type="ARBA" id="ARBA00023316"/>
    </source>
</evidence>
<dbReference type="InterPro" id="IPR036736">
    <property type="entry name" value="ACP-like_sf"/>
</dbReference>
<name>A0A1C7IHK2_9FIRM</name>
<dbReference type="HAMAP" id="MF_00565">
    <property type="entry name" value="DltC"/>
    <property type="match status" value="1"/>
</dbReference>
<gene>
    <name evidence="5" type="primary">dltC</name>
    <name evidence="7" type="ORF">A4V09_23050</name>
</gene>
<dbReference type="SUPFAM" id="SSF47336">
    <property type="entry name" value="ACP-like"/>
    <property type="match status" value="1"/>
</dbReference>
<sequence length="76" mass="8428">MEEKILDLLAEICEDDIVKEDLKTELFQSGLLDSLGFAELLAGLEEECSVVIAPSEVTREEMDTPEKILALVKSKC</sequence>
<evidence type="ECO:0000256" key="2">
    <source>
        <dbReference type="ARBA" id="ARBA00022490"/>
    </source>
</evidence>
<comment type="similarity">
    <text evidence="5">Belongs to the DltC family.</text>
</comment>
<evidence type="ECO:0000256" key="5">
    <source>
        <dbReference type="HAMAP-Rule" id="MF_00565"/>
    </source>
</evidence>
<dbReference type="GO" id="GO:0016874">
    <property type="term" value="F:ligase activity"/>
    <property type="evidence" value="ECO:0007669"/>
    <property type="project" value="UniProtKB-KW"/>
</dbReference>
<dbReference type="UniPathway" id="UPA00556"/>
<dbReference type="EMBL" id="CP015405">
    <property type="protein sequence ID" value="ANU78373.1"/>
    <property type="molecule type" value="Genomic_DNA"/>
</dbReference>
<comment type="pathway">
    <text evidence="5">Cell wall biogenesis; lipoteichoic acid biosynthesis.</text>
</comment>
<evidence type="ECO:0000256" key="3">
    <source>
        <dbReference type="ARBA" id="ARBA00022553"/>
    </source>
</evidence>
<dbReference type="NCBIfam" id="TIGR01688">
    <property type="entry name" value="dltC"/>
    <property type="match status" value="1"/>
</dbReference>
<dbReference type="GO" id="GO:0070395">
    <property type="term" value="P:lipoteichoic acid biosynthetic process"/>
    <property type="evidence" value="ECO:0007669"/>
    <property type="project" value="UniProtKB-UniRule"/>
</dbReference>
<evidence type="ECO:0000259" key="6">
    <source>
        <dbReference type="PROSITE" id="PS50075"/>
    </source>
</evidence>
<comment type="PTM">
    <text evidence="5">4'-phosphopantetheine is transferred from CoA to a specific serine of apo-DCP.</text>
</comment>
<keyword evidence="2 5" id="KW-0963">Cytoplasm</keyword>
<dbReference type="PROSITE" id="PS50075">
    <property type="entry name" value="CARRIER"/>
    <property type="match status" value="1"/>
</dbReference>
<feature type="modified residue" description="O-(pantetheine 4'-phosphoryl)serine" evidence="5">
    <location>
        <position position="34"/>
    </location>
</feature>
<proteinExistence type="inferred from homology"/>
<dbReference type="InterPro" id="IPR003230">
    <property type="entry name" value="DltC"/>
</dbReference>
<dbReference type="KEGG" id="byl:A4V09_23050"/>
<dbReference type="AlphaFoldDB" id="A0A1C7IHK2"/>
<comment type="function">
    <text evidence="5">Carrier protein involved in the D-alanylation of lipoteichoic acid (LTA). The loading of thioester-linked D-alanine onto DltC is catalyzed by D-alanine--D-alanyl carrier protein ligase DltA. The DltC-carried D-alanyl group is further transferred to cell membrane phosphatidylglycerol (PG) by forming an ester bond, probably catalyzed by DltD. D-alanylation of LTA plays an important role in modulating the properties of the cell wall in Gram-positive bacteria, influencing the net charge of the cell wall.</text>
</comment>
<protein>
    <recommendedName>
        <fullName evidence="5">D-alanyl carrier protein</fullName>
        <shortName evidence="5">DCP</shortName>
    </recommendedName>
    <alternativeName>
        <fullName evidence="5">D-alanine--poly(phosphoribitol) ligase subunit 2</fullName>
    </alternativeName>
</protein>
<evidence type="ECO:0000256" key="1">
    <source>
        <dbReference type="ARBA" id="ARBA00022450"/>
    </source>
</evidence>
<dbReference type="Gene3D" id="1.10.1200.10">
    <property type="entry name" value="ACP-like"/>
    <property type="match status" value="1"/>
</dbReference>
<dbReference type="Pfam" id="PF00550">
    <property type="entry name" value="PP-binding"/>
    <property type="match status" value="1"/>
</dbReference>
<dbReference type="GO" id="GO:0036370">
    <property type="term" value="F:D-alanyl carrier activity"/>
    <property type="evidence" value="ECO:0007669"/>
    <property type="project" value="UniProtKB-UniRule"/>
</dbReference>
<dbReference type="InterPro" id="IPR009081">
    <property type="entry name" value="PP-bd_ACP"/>
</dbReference>
<keyword evidence="7" id="KW-0436">Ligase</keyword>
<evidence type="ECO:0000313" key="8">
    <source>
        <dbReference type="Proteomes" id="UP000092574"/>
    </source>
</evidence>
<dbReference type="Proteomes" id="UP000092574">
    <property type="component" value="Chromosome"/>
</dbReference>
<dbReference type="OrthoDB" id="6462171at2"/>
<dbReference type="GO" id="GO:0071555">
    <property type="term" value="P:cell wall organization"/>
    <property type="evidence" value="ECO:0007669"/>
    <property type="project" value="UniProtKB-KW"/>
</dbReference>
<keyword evidence="8" id="KW-1185">Reference proteome</keyword>
<organism evidence="7 8">
    <name type="scientific">Blautia pseudococcoides</name>
    <dbReference type="NCBI Taxonomy" id="1796616"/>
    <lineage>
        <taxon>Bacteria</taxon>
        <taxon>Bacillati</taxon>
        <taxon>Bacillota</taxon>
        <taxon>Clostridia</taxon>
        <taxon>Lachnospirales</taxon>
        <taxon>Lachnospiraceae</taxon>
        <taxon>Blautia</taxon>
    </lineage>
</organism>
<dbReference type="STRING" id="1796616.A4V09_23050"/>
<keyword evidence="1 5" id="KW-0596">Phosphopantetheine</keyword>
<dbReference type="NCBIfam" id="NF003464">
    <property type="entry name" value="PRK05087.1"/>
    <property type="match status" value="1"/>
</dbReference>
<dbReference type="RefSeq" id="WP_065544456.1">
    <property type="nucleotide sequence ID" value="NZ_CP015405.2"/>
</dbReference>
<feature type="domain" description="Carrier" evidence="6">
    <location>
        <begin position="1"/>
        <end position="76"/>
    </location>
</feature>
<keyword evidence="3 5" id="KW-0597">Phosphoprotein</keyword>
<accession>A0A1C7IHK2</accession>
<evidence type="ECO:0000313" key="7">
    <source>
        <dbReference type="EMBL" id="ANU78373.1"/>
    </source>
</evidence>